<feature type="domain" description="ABC transporter" evidence="3">
    <location>
        <begin position="252"/>
        <end position="463"/>
    </location>
</feature>
<feature type="compositionally biased region" description="Low complexity" evidence="2">
    <location>
        <begin position="128"/>
        <end position="140"/>
    </location>
</feature>
<protein>
    <submittedName>
        <fullName evidence="4">ATP-binding cassette domain-containing protein</fullName>
    </submittedName>
</protein>
<evidence type="ECO:0000259" key="3">
    <source>
        <dbReference type="PROSITE" id="PS50893"/>
    </source>
</evidence>
<sequence>MSEKQPENATEATGRENPEAVNDTTERDMDMSDDNETRELPDESASSSDGESETAAEGRTVQFSVVFDDDEDGDFAVISGDGGLSGDNNNDDNDDAESGIGADSGAAAKADQPADDVNSSDAQDSDAQHSAAQNANNHSAEAVAKQDESDDSHDAQAVGADAISTDSADDEASENAAGDVAALNAAHVKATLGLTQSQANPLFAAATTQDAADSTSDSAVAPTERIASRLDREIVSRRDDAMLLKSYPNFALDHLTVTNRKSGRSVLDDVDMAFHAGKLYAVFVDDEEQRTALMSVMGGFTRASSGQVLLKSANINELEIGEIRGHRIGMIPQRFALREDLDGVANLVYAMDASGRTFLKPKPQVARDLLSRVGCEDIHAGVPVRELPAVDQRRMAIARAISCEASVIIIDGPTLGLDDAQSQEILSLLTTVSRSRDTRRSVIMLTSSDVDCDAADTVYDVDE</sequence>
<feature type="region of interest" description="Disordered" evidence="2">
    <location>
        <begin position="1"/>
        <end position="157"/>
    </location>
</feature>
<dbReference type="GO" id="GO:0005524">
    <property type="term" value="F:ATP binding"/>
    <property type="evidence" value="ECO:0007669"/>
    <property type="project" value="UniProtKB-KW"/>
</dbReference>
<dbReference type="GO" id="GO:0016887">
    <property type="term" value="F:ATP hydrolysis activity"/>
    <property type="evidence" value="ECO:0007669"/>
    <property type="project" value="InterPro"/>
</dbReference>
<dbReference type="GO" id="GO:0005886">
    <property type="term" value="C:plasma membrane"/>
    <property type="evidence" value="ECO:0007669"/>
    <property type="project" value="TreeGrafter"/>
</dbReference>
<dbReference type="Gene3D" id="3.40.50.300">
    <property type="entry name" value="P-loop containing nucleotide triphosphate hydrolases"/>
    <property type="match status" value="1"/>
</dbReference>
<dbReference type="PANTHER" id="PTHR24220">
    <property type="entry name" value="IMPORT ATP-BINDING PROTEIN"/>
    <property type="match status" value="1"/>
</dbReference>
<dbReference type="InterPro" id="IPR003439">
    <property type="entry name" value="ABC_transporter-like_ATP-bd"/>
</dbReference>
<evidence type="ECO:0000256" key="1">
    <source>
        <dbReference type="ARBA" id="ARBA00005417"/>
    </source>
</evidence>
<dbReference type="RefSeq" id="WP_152581535.1">
    <property type="nucleotide sequence ID" value="NZ_JALCMD010000015.1"/>
</dbReference>
<dbReference type="PANTHER" id="PTHR24220:SF689">
    <property type="entry name" value="LIPOPROTEIN-RELEASING SYSTEM ATP-BINDING PROTEIN LOLD"/>
    <property type="match status" value="1"/>
</dbReference>
<dbReference type="InterPro" id="IPR015854">
    <property type="entry name" value="ABC_transpr_LolD-like"/>
</dbReference>
<comment type="caution">
    <text evidence="4">The sequence shown here is derived from an EMBL/GenBank/DDBJ whole genome shotgun (WGS) entry which is preliminary data.</text>
</comment>
<dbReference type="Proteomes" id="UP000325415">
    <property type="component" value="Unassembled WGS sequence"/>
</dbReference>
<reference evidence="4 5" key="1">
    <citation type="submission" date="2018-04" db="EMBL/GenBank/DDBJ databases">
        <authorList>
            <person name="Eckel V.P."/>
            <person name="Vogel R.F."/>
        </authorList>
    </citation>
    <scope>NUCLEOTIDE SEQUENCE [LARGE SCALE GENOMIC DNA]</scope>
    <source>
        <strain evidence="5">TMW 2.1764</strain>
    </source>
</reference>
<dbReference type="OrthoDB" id="3239808at2"/>
<dbReference type="SUPFAM" id="SSF52540">
    <property type="entry name" value="P-loop containing nucleoside triphosphate hydrolases"/>
    <property type="match status" value="1"/>
</dbReference>
<evidence type="ECO:0000313" key="5">
    <source>
        <dbReference type="Proteomes" id="UP000325415"/>
    </source>
</evidence>
<dbReference type="PROSITE" id="PS50893">
    <property type="entry name" value="ABC_TRANSPORTER_2"/>
    <property type="match status" value="1"/>
</dbReference>
<keyword evidence="4" id="KW-0067">ATP-binding</keyword>
<organism evidence="4 5">
    <name type="scientific">Bifidobacterium tibiigranuli</name>
    <dbReference type="NCBI Taxonomy" id="2172043"/>
    <lineage>
        <taxon>Bacteria</taxon>
        <taxon>Bacillati</taxon>
        <taxon>Actinomycetota</taxon>
        <taxon>Actinomycetes</taxon>
        <taxon>Bifidobacteriales</taxon>
        <taxon>Bifidobacteriaceae</taxon>
        <taxon>Bifidobacterium</taxon>
    </lineage>
</organism>
<dbReference type="InterPro" id="IPR027417">
    <property type="entry name" value="P-loop_NTPase"/>
</dbReference>
<dbReference type="Pfam" id="PF00005">
    <property type="entry name" value="ABC_tran"/>
    <property type="match status" value="1"/>
</dbReference>
<dbReference type="GeneID" id="78127990"/>
<evidence type="ECO:0000256" key="2">
    <source>
        <dbReference type="SAM" id="MobiDB-lite"/>
    </source>
</evidence>
<gene>
    <name evidence="4" type="ORF">DDE84_09890</name>
</gene>
<dbReference type="AlphaFoldDB" id="A0A5N6S8T2"/>
<name>A0A5N6S8T2_9BIFI</name>
<dbReference type="EMBL" id="QDAG01000010">
    <property type="protein sequence ID" value="KAE8126961.1"/>
    <property type="molecule type" value="Genomic_DNA"/>
</dbReference>
<keyword evidence="4" id="KW-0547">Nucleotide-binding</keyword>
<proteinExistence type="inferred from homology"/>
<accession>A0A5N6S8T2</accession>
<dbReference type="GO" id="GO:0022857">
    <property type="term" value="F:transmembrane transporter activity"/>
    <property type="evidence" value="ECO:0007669"/>
    <property type="project" value="TreeGrafter"/>
</dbReference>
<feature type="compositionally biased region" description="Basic and acidic residues" evidence="2">
    <location>
        <begin position="13"/>
        <end position="41"/>
    </location>
</feature>
<comment type="similarity">
    <text evidence="1">Belongs to the ABC transporter superfamily.</text>
</comment>
<evidence type="ECO:0000313" key="4">
    <source>
        <dbReference type="EMBL" id="KAE8126961.1"/>
    </source>
</evidence>
<keyword evidence="5" id="KW-1185">Reference proteome</keyword>
<feature type="compositionally biased region" description="Low complexity" evidence="2">
    <location>
        <begin position="43"/>
        <end position="58"/>
    </location>
</feature>